<accession>B7JUL2</accession>
<dbReference type="InterPro" id="IPR008538">
    <property type="entry name" value="Uma2"/>
</dbReference>
<gene>
    <name evidence="3" type="ordered locus">PCC8801_1501</name>
</gene>
<dbReference type="SUPFAM" id="SSF52980">
    <property type="entry name" value="Restriction endonuclease-like"/>
    <property type="match status" value="1"/>
</dbReference>
<protein>
    <recommendedName>
        <fullName evidence="2">Putative restriction endonuclease domain-containing protein</fullName>
    </recommendedName>
</protein>
<dbReference type="KEGG" id="cyp:PCC8801_1501"/>
<feature type="domain" description="Putative restriction endonuclease" evidence="2">
    <location>
        <begin position="48"/>
        <end position="165"/>
    </location>
</feature>
<dbReference type="PANTHER" id="PTHR33352">
    <property type="entry name" value="SLR1095 PROTEIN"/>
    <property type="match status" value="1"/>
</dbReference>
<feature type="region of interest" description="Disordered" evidence="1">
    <location>
        <begin position="197"/>
        <end position="222"/>
    </location>
</feature>
<dbReference type="PANTHER" id="PTHR33352:SF2">
    <property type="entry name" value="SLL0995 PROTEIN"/>
    <property type="match status" value="1"/>
</dbReference>
<organism evidence="3 4">
    <name type="scientific">Rippkaea orientalis (strain PCC 8801 / RF-1)</name>
    <name type="common">Cyanothece sp. (strain PCC 8801)</name>
    <dbReference type="NCBI Taxonomy" id="41431"/>
    <lineage>
        <taxon>Bacteria</taxon>
        <taxon>Bacillati</taxon>
        <taxon>Cyanobacteriota</taxon>
        <taxon>Cyanophyceae</taxon>
        <taxon>Oscillatoriophycideae</taxon>
        <taxon>Chroococcales</taxon>
        <taxon>Aphanothecaceae</taxon>
        <taxon>Rippkaea</taxon>
        <taxon>Rippkaea orientalis</taxon>
    </lineage>
</organism>
<dbReference type="InterPro" id="IPR012296">
    <property type="entry name" value="Nuclease_put_TT1808"/>
</dbReference>
<dbReference type="InterPro" id="IPR011335">
    <property type="entry name" value="Restrct_endonuc-II-like"/>
</dbReference>
<dbReference type="HOGENOM" id="CLU_075279_0_1_3"/>
<evidence type="ECO:0000259" key="2">
    <source>
        <dbReference type="Pfam" id="PF05685"/>
    </source>
</evidence>
<dbReference type="eggNOG" id="COG4636">
    <property type="taxonomic scope" value="Bacteria"/>
</dbReference>
<proteinExistence type="predicted"/>
<evidence type="ECO:0000256" key="1">
    <source>
        <dbReference type="SAM" id="MobiDB-lite"/>
    </source>
</evidence>
<dbReference type="STRING" id="41431.PCC8801_1501"/>
<sequence length="245" mass="28756">MVTVNAKHDIVYPSSDGEPLAESYLHLYAILTTLEVFKQYLSNVQATVLANQFLYYSQGFPKMRVAPDVMVIFNVPPGGRDNYKIWEEKEVPSVIFEMTSKSTQSQDQEFKKTLYEQLGVLEYWLFDPKGEWLSQQLQGYRLRKGEYELIENNDSEVLKLSLQVEGNLIGFYRKDTGEKLLIPDELAQALQQKNRELDQKNRELEQKDRELEQKTRELEKEKERVAQMESLLQEYREQLGNLEET</sequence>
<name>B7JUL2_RIPO1</name>
<reference evidence="4" key="1">
    <citation type="journal article" date="2011" name="MBio">
        <title>Novel metabolic attributes of the genus Cyanothece, comprising a group of unicellular nitrogen-fixing Cyanobacteria.</title>
        <authorList>
            <person name="Bandyopadhyay A."/>
            <person name="Elvitigala T."/>
            <person name="Welsh E."/>
            <person name="Stockel J."/>
            <person name="Liberton M."/>
            <person name="Min H."/>
            <person name="Sherman L.A."/>
            <person name="Pakrasi H.B."/>
        </authorList>
    </citation>
    <scope>NUCLEOTIDE SEQUENCE [LARGE SCALE GENOMIC DNA]</scope>
    <source>
        <strain evidence="4">PCC 8801</strain>
    </source>
</reference>
<dbReference type="Pfam" id="PF05685">
    <property type="entry name" value="Uma2"/>
    <property type="match status" value="1"/>
</dbReference>
<dbReference type="CDD" id="cd06260">
    <property type="entry name" value="DUF820-like"/>
    <property type="match status" value="1"/>
</dbReference>
<dbReference type="AlphaFoldDB" id="B7JUL2"/>
<dbReference type="OrthoDB" id="483276at2"/>
<dbReference type="EMBL" id="CP001287">
    <property type="protein sequence ID" value="ACK65556.1"/>
    <property type="molecule type" value="Genomic_DNA"/>
</dbReference>
<dbReference type="Gene3D" id="3.90.1570.10">
    <property type="entry name" value="tt1808, chain A"/>
    <property type="match status" value="1"/>
</dbReference>
<evidence type="ECO:0000313" key="3">
    <source>
        <dbReference type="EMBL" id="ACK65556.1"/>
    </source>
</evidence>
<keyword evidence="4" id="KW-1185">Reference proteome</keyword>
<evidence type="ECO:0000313" key="4">
    <source>
        <dbReference type="Proteomes" id="UP000008204"/>
    </source>
</evidence>
<dbReference type="Proteomes" id="UP000008204">
    <property type="component" value="Chromosome"/>
</dbReference>
<dbReference type="RefSeq" id="WP_012594829.1">
    <property type="nucleotide sequence ID" value="NC_011726.1"/>
</dbReference>